<evidence type="ECO:0000313" key="2">
    <source>
        <dbReference type="Proteomes" id="UP000789706"/>
    </source>
</evidence>
<comment type="caution">
    <text evidence="1">The sequence shown here is derived from an EMBL/GenBank/DDBJ whole genome shotgun (WGS) entry which is preliminary data.</text>
</comment>
<dbReference type="Proteomes" id="UP000789706">
    <property type="component" value="Unassembled WGS sequence"/>
</dbReference>
<proteinExistence type="predicted"/>
<dbReference type="AlphaFoldDB" id="A0A9N9ARC0"/>
<keyword evidence="2" id="KW-1185">Reference proteome</keyword>
<gene>
    <name evidence="1" type="ORF">DEBURN_LOCUS6473</name>
</gene>
<sequence>MKYIIVLNNGWKTIKSLKNESSLLSSISHPRSCYISRSIHALHGFHNSLEDIKSGKSQDPNLLKFKETSTSSVIHIFYNNDSKEPQECIDWEKIKQKDDLINRTISLIKIGDI</sequence>
<dbReference type="EMBL" id="CAJVPK010000669">
    <property type="protein sequence ID" value="CAG8538107.1"/>
    <property type="molecule type" value="Genomic_DNA"/>
</dbReference>
<organism evidence="1 2">
    <name type="scientific">Diversispora eburnea</name>
    <dbReference type="NCBI Taxonomy" id="1213867"/>
    <lineage>
        <taxon>Eukaryota</taxon>
        <taxon>Fungi</taxon>
        <taxon>Fungi incertae sedis</taxon>
        <taxon>Mucoromycota</taxon>
        <taxon>Glomeromycotina</taxon>
        <taxon>Glomeromycetes</taxon>
        <taxon>Diversisporales</taxon>
        <taxon>Diversisporaceae</taxon>
        <taxon>Diversispora</taxon>
    </lineage>
</organism>
<reference evidence="1" key="1">
    <citation type="submission" date="2021-06" db="EMBL/GenBank/DDBJ databases">
        <authorList>
            <person name="Kallberg Y."/>
            <person name="Tangrot J."/>
            <person name="Rosling A."/>
        </authorList>
    </citation>
    <scope>NUCLEOTIDE SEQUENCE</scope>
    <source>
        <strain evidence="1">AZ414A</strain>
    </source>
</reference>
<accession>A0A9N9ARC0</accession>
<evidence type="ECO:0000313" key="1">
    <source>
        <dbReference type="EMBL" id="CAG8538107.1"/>
    </source>
</evidence>
<protein>
    <submittedName>
        <fullName evidence="1">7704_t:CDS:1</fullName>
    </submittedName>
</protein>
<name>A0A9N9ARC0_9GLOM</name>